<dbReference type="EMBL" id="QFQB01000007">
    <property type="protein sequence ID" value="PZQ48097.1"/>
    <property type="molecule type" value="Genomic_DNA"/>
</dbReference>
<sequence>MSMRSGPKPLPFQLGMASLASAGLAGGTAFSETILQDFFIGIKKYQAHPFKRAMPTLPVVWQEGEVRLFGAQTHPMRDGVPVVLIPSMVNKSDILDLLPDRSFLRFLAHQGLEVYMLDWGNPAQDDGLADIDAAIAKRLLPAIESLGRPVQLLGYCMGGLFAVAVAALRPDIVKSCLLLATPWNFHDEKGALKARMSLMKPMATPYMKQYNRLPESWMQAVFATLDPEGSIKKFSSFAAMREGDKREEIFIAVEDWLNEGLDLPAGIASHCMEDWYEENRTFGGSWTVLDTVIRAGDLRCVTMVVAAKDDRIVPLDSALAFADQRLKCERLVCATGHVGLIAGKEAIANIWKPIADWFAVQQ</sequence>
<accession>A0A2W5PTM1</accession>
<dbReference type="AlphaFoldDB" id="A0A2W5PTM1"/>
<dbReference type="InterPro" id="IPR000073">
    <property type="entry name" value="AB_hydrolase_1"/>
</dbReference>
<gene>
    <name evidence="2" type="ORF">DI551_02155</name>
</gene>
<proteinExistence type="predicted"/>
<dbReference type="Gene3D" id="3.40.50.1820">
    <property type="entry name" value="alpha/beta hydrolase"/>
    <property type="match status" value="1"/>
</dbReference>
<dbReference type="SUPFAM" id="SSF53474">
    <property type="entry name" value="alpha/beta-Hydrolases"/>
    <property type="match status" value="1"/>
</dbReference>
<dbReference type="Pfam" id="PF00561">
    <property type="entry name" value="Abhydrolase_1"/>
    <property type="match status" value="1"/>
</dbReference>
<evidence type="ECO:0000313" key="2">
    <source>
        <dbReference type="EMBL" id="PZQ48097.1"/>
    </source>
</evidence>
<comment type="caution">
    <text evidence="2">The sequence shown here is derived from an EMBL/GenBank/DDBJ whole genome shotgun (WGS) entry which is preliminary data.</text>
</comment>
<protein>
    <submittedName>
        <fullName evidence="2">Poly-beta-hydroxybutyrate polymerase</fullName>
    </submittedName>
</protein>
<name>A0A2W5PTM1_9BACT</name>
<dbReference type="PANTHER" id="PTHR36837:SF2">
    <property type="entry name" value="POLY(3-HYDROXYALKANOATE) POLYMERASE SUBUNIT PHAC"/>
    <property type="match status" value="1"/>
</dbReference>
<feature type="domain" description="AB hydrolase-1" evidence="1">
    <location>
        <begin position="81"/>
        <end position="337"/>
    </location>
</feature>
<dbReference type="InterPro" id="IPR051321">
    <property type="entry name" value="PHA/PHB_synthase"/>
</dbReference>
<evidence type="ECO:0000259" key="1">
    <source>
        <dbReference type="Pfam" id="PF00561"/>
    </source>
</evidence>
<dbReference type="PANTHER" id="PTHR36837">
    <property type="entry name" value="POLY(3-HYDROXYALKANOATE) POLYMERASE SUBUNIT PHAC"/>
    <property type="match status" value="1"/>
</dbReference>
<dbReference type="InterPro" id="IPR029058">
    <property type="entry name" value="AB_hydrolase_fold"/>
</dbReference>
<reference evidence="2 3" key="1">
    <citation type="submission" date="2017-08" db="EMBL/GenBank/DDBJ databases">
        <title>Infants hospitalized years apart are colonized by the same room-sourced microbial strains.</title>
        <authorList>
            <person name="Brooks B."/>
            <person name="Olm M.R."/>
            <person name="Firek B.A."/>
            <person name="Baker R."/>
            <person name="Thomas B.C."/>
            <person name="Morowitz M.J."/>
            <person name="Banfield J.F."/>
        </authorList>
    </citation>
    <scope>NUCLEOTIDE SEQUENCE [LARGE SCALE GENOMIC DNA]</scope>
    <source>
        <strain evidence="2">S2_005_002_R2_29</strain>
    </source>
</reference>
<dbReference type="Proteomes" id="UP000249417">
    <property type="component" value="Unassembled WGS sequence"/>
</dbReference>
<evidence type="ECO:0000313" key="3">
    <source>
        <dbReference type="Proteomes" id="UP000249417"/>
    </source>
</evidence>
<organism evidence="2 3">
    <name type="scientific">Micavibrio aeruginosavorus</name>
    <dbReference type="NCBI Taxonomy" id="349221"/>
    <lineage>
        <taxon>Bacteria</taxon>
        <taxon>Pseudomonadati</taxon>
        <taxon>Bdellovibrionota</taxon>
        <taxon>Bdellovibrionia</taxon>
        <taxon>Bdellovibrionales</taxon>
        <taxon>Pseudobdellovibrionaceae</taxon>
        <taxon>Micavibrio</taxon>
    </lineage>
</organism>